<dbReference type="FunFam" id="1.20.120.850:FF:000004">
    <property type="entry name" value="DNA repair and recombination protein RAD54B"/>
    <property type="match status" value="1"/>
</dbReference>
<dbReference type="GO" id="GO:0010212">
    <property type="term" value="P:response to ionizing radiation"/>
    <property type="evidence" value="ECO:0007669"/>
    <property type="project" value="Ensembl"/>
</dbReference>
<evidence type="ECO:0000256" key="9">
    <source>
        <dbReference type="ARBA" id="ARBA00023204"/>
    </source>
</evidence>
<comment type="subcellular location">
    <subcellularLocation>
        <location evidence="1">Nucleus</location>
    </subcellularLocation>
</comment>
<dbReference type="GO" id="GO:0008340">
    <property type="term" value="P:determination of adult lifespan"/>
    <property type="evidence" value="ECO:0007669"/>
    <property type="project" value="Ensembl"/>
</dbReference>
<dbReference type="InterPro" id="IPR049730">
    <property type="entry name" value="SNF2/RAD54-like_C"/>
</dbReference>
<protein>
    <recommendedName>
        <fullName evidence="12">DNA repair and recombination protein RAD54B</fullName>
    </recommendedName>
    <alternativeName>
        <fullName evidence="13">RAD54 homolog B</fullName>
    </alternativeName>
</protein>
<dbReference type="CDD" id="cd18793">
    <property type="entry name" value="SF2_C_SNF"/>
    <property type="match status" value="1"/>
</dbReference>
<dbReference type="InterPro" id="IPR000330">
    <property type="entry name" value="SNF2_N"/>
</dbReference>
<evidence type="ECO:0000256" key="13">
    <source>
        <dbReference type="ARBA" id="ARBA00076358"/>
    </source>
</evidence>
<dbReference type="PANTHER" id="PTHR45629">
    <property type="entry name" value="SNF2/RAD54 FAMILY MEMBER"/>
    <property type="match status" value="1"/>
</dbReference>
<dbReference type="InterPro" id="IPR027417">
    <property type="entry name" value="P-loop_NTPase"/>
</dbReference>
<evidence type="ECO:0000256" key="1">
    <source>
        <dbReference type="ARBA" id="ARBA00004123"/>
    </source>
</evidence>
<dbReference type="InterPro" id="IPR038718">
    <property type="entry name" value="SNF2-like_sf"/>
</dbReference>
<evidence type="ECO:0000259" key="15">
    <source>
        <dbReference type="PROSITE" id="PS51192"/>
    </source>
</evidence>
<organism evidence="17 18">
    <name type="scientific">Jaculus jaculus</name>
    <name type="common">Lesser Egyptian jerboa</name>
    <dbReference type="NCBI Taxonomy" id="51337"/>
    <lineage>
        <taxon>Eukaryota</taxon>
        <taxon>Metazoa</taxon>
        <taxon>Chordata</taxon>
        <taxon>Craniata</taxon>
        <taxon>Vertebrata</taxon>
        <taxon>Euteleostomi</taxon>
        <taxon>Mammalia</taxon>
        <taxon>Eutheria</taxon>
        <taxon>Euarchontoglires</taxon>
        <taxon>Glires</taxon>
        <taxon>Rodentia</taxon>
        <taxon>Myomorpha</taxon>
        <taxon>Dipodoidea</taxon>
        <taxon>Dipodidae</taxon>
        <taxon>Dipodinae</taxon>
        <taxon>Jaculus</taxon>
    </lineage>
</organism>
<dbReference type="Pfam" id="PF00271">
    <property type="entry name" value="Helicase_C"/>
    <property type="match status" value="1"/>
</dbReference>
<dbReference type="GO" id="GO:0005654">
    <property type="term" value="C:nucleoplasm"/>
    <property type="evidence" value="ECO:0007669"/>
    <property type="project" value="Ensembl"/>
</dbReference>
<dbReference type="SMART" id="SM00487">
    <property type="entry name" value="DEXDc"/>
    <property type="match status" value="1"/>
</dbReference>
<keyword evidence="18" id="KW-1185">Reference proteome</keyword>
<feature type="compositionally biased region" description="Polar residues" evidence="14">
    <location>
        <begin position="1"/>
        <end position="15"/>
    </location>
</feature>
<sequence length="909" mass="102739">MRRSAAPSQLQGNSFKRSKLIPPGRSNPNLNEEISRTNPDIKLLQGTTSNAFHQSQNDPGVCSSNVLPSEESSKEVNHGDESSGQFRSQTHAMTALNPLQIVHSSSKEITESKAQEEEPGSLFKYFSVVWCKASKKKHKKWEGDAILIVKGRSFTLKDLEGKDIGRGIGYKFKDLDNIEEGQTLMIAGKEIEIMGVISPDDFNSGRCFQCGIGSPAAPNFSQPVRKCFSNPFKSVCQPNSKENRLNDLQSCKPRHDPYAPNSLVMPRPDKNHQWIFNKNCFPLMDVVVDPHLVHHLRQHQKEGIIFLYECVMGMRTTGRCGAILADEMGLGKTLQCISLIWTLQCQGPYGGKPVIKKTLIVTPGSLVKNWRKEFQKWLGSERIKIFTVDQDHKVEEFIKATFYTVLIISYEMLLRSLDQIKTIKFDLLICDEGHRLKNSAIKTTTALVSLSCEKRIILTGTPVQNDLQEFFALVNFINPGILGSLSSYRKIYEEPIIVSREPSSSKEEKELGEKRAAELTCLTGLFILRRTQEVINKYLPPKIENVVFCRPRALQIELYRKLLNSQVVKFCLQGLVENSTHLICIGALKKLCNHPCLLYNSIKNKECSPTDENEERNLYRGLLHAFPADYNPFLFAESESGKLQVLVKLLAAVHELRPSEKVVLVSNYRQTLDILQEVCKHHGYNCARLDGQTPVSQRQQIVDGFNSKYSSDFIFLLSSKAGGVGLNLIGGSHLILYDIDWNPATDIQAMSRVWRDGQKHPVHIYRLLTTGTIEEKIYQRQISKQGLSGAVVDLAKSSEHIQFSVEELKDLFTLHESSHCVTHDLLDCECTRGKDHTDDSVEKLTISRPCQLGPHHQKANCRKPLSMSQLKQWKHSSGEHLSLTDPFLERIRENVSFFFQNITNQATTM</sequence>
<feature type="compositionally biased region" description="Polar residues" evidence="14">
    <location>
        <begin position="45"/>
        <end position="67"/>
    </location>
</feature>
<dbReference type="GO" id="GO:0000724">
    <property type="term" value="P:double-strand break repair via homologous recombination"/>
    <property type="evidence" value="ECO:0007669"/>
    <property type="project" value="Ensembl"/>
</dbReference>
<keyword evidence="6" id="KW-0347">Helicase</keyword>
<dbReference type="GO" id="GO:0007131">
    <property type="term" value="P:reciprocal meiotic recombination"/>
    <property type="evidence" value="ECO:0007669"/>
    <property type="project" value="TreeGrafter"/>
</dbReference>
<dbReference type="GO" id="GO:0009410">
    <property type="term" value="P:response to xenobiotic stimulus"/>
    <property type="evidence" value="ECO:0007669"/>
    <property type="project" value="Ensembl"/>
</dbReference>
<evidence type="ECO:0000256" key="6">
    <source>
        <dbReference type="ARBA" id="ARBA00022806"/>
    </source>
</evidence>
<dbReference type="PROSITE" id="PS51192">
    <property type="entry name" value="HELICASE_ATP_BIND_1"/>
    <property type="match status" value="1"/>
</dbReference>
<keyword evidence="9" id="KW-0234">DNA repair</keyword>
<keyword evidence="7" id="KW-0067">ATP-binding</keyword>
<evidence type="ECO:0000256" key="11">
    <source>
        <dbReference type="ARBA" id="ARBA00058867"/>
    </source>
</evidence>
<dbReference type="FunFam" id="3.40.50.300:FF:000332">
    <property type="entry name" value="DNA repair and recombination protein RAD54-like"/>
    <property type="match status" value="1"/>
</dbReference>
<evidence type="ECO:0000256" key="10">
    <source>
        <dbReference type="ARBA" id="ARBA00023242"/>
    </source>
</evidence>
<feature type="region of interest" description="Disordered" evidence="14">
    <location>
        <begin position="1"/>
        <end position="86"/>
    </location>
</feature>
<dbReference type="Ensembl" id="ENSJJAT00000011766.1">
    <property type="protein sequence ID" value="ENSJJAP00000005398.1"/>
    <property type="gene ID" value="ENSJJAG00000010314.1"/>
</dbReference>
<evidence type="ECO:0000256" key="8">
    <source>
        <dbReference type="ARBA" id="ARBA00023125"/>
    </source>
</evidence>
<dbReference type="PROSITE" id="PS51194">
    <property type="entry name" value="HELICASE_CTER"/>
    <property type="match status" value="1"/>
</dbReference>
<dbReference type="Pfam" id="PF00176">
    <property type="entry name" value="SNF2-rel_dom"/>
    <property type="match status" value="1"/>
</dbReference>
<dbReference type="GO" id="GO:0016787">
    <property type="term" value="F:hydrolase activity"/>
    <property type="evidence" value="ECO:0007669"/>
    <property type="project" value="UniProtKB-KW"/>
</dbReference>
<evidence type="ECO:0000313" key="18">
    <source>
        <dbReference type="Proteomes" id="UP000694385"/>
    </source>
</evidence>
<reference evidence="17" key="2">
    <citation type="submission" date="2025-09" db="UniProtKB">
        <authorList>
            <consortium name="Ensembl"/>
        </authorList>
    </citation>
    <scope>IDENTIFICATION</scope>
</reference>
<dbReference type="Gene3D" id="3.40.50.10810">
    <property type="entry name" value="Tandem AAA-ATPase domain"/>
    <property type="match status" value="1"/>
</dbReference>
<keyword evidence="8" id="KW-0238">DNA-binding</keyword>
<evidence type="ECO:0000256" key="14">
    <source>
        <dbReference type="SAM" id="MobiDB-lite"/>
    </source>
</evidence>
<feature type="compositionally biased region" description="Polar residues" evidence="14">
    <location>
        <begin position="26"/>
        <end position="38"/>
    </location>
</feature>
<dbReference type="GO" id="GO:0004386">
    <property type="term" value="F:helicase activity"/>
    <property type="evidence" value="ECO:0007669"/>
    <property type="project" value="UniProtKB-KW"/>
</dbReference>
<reference evidence="17" key="1">
    <citation type="submission" date="2025-08" db="UniProtKB">
        <authorList>
            <consortium name="Ensembl"/>
        </authorList>
    </citation>
    <scope>IDENTIFICATION</scope>
</reference>
<dbReference type="Gene3D" id="3.40.50.300">
    <property type="entry name" value="P-loop containing nucleotide triphosphate hydrolases"/>
    <property type="match status" value="1"/>
</dbReference>
<keyword evidence="10" id="KW-0539">Nucleus</keyword>
<dbReference type="GO" id="GO:0015616">
    <property type="term" value="F:DNA translocase activity"/>
    <property type="evidence" value="ECO:0007669"/>
    <property type="project" value="Ensembl"/>
</dbReference>
<dbReference type="InterPro" id="IPR014001">
    <property type="entry name" value="Helicase_ATP-bd"/>
</dbReference>
<dbReference type="GO" id="GO:0003677">
    <property type="term" value="F:DNA binding"/>
    <property type="evidence" value="ECO:0007669"/>
    <property type="project" value="UniProtKB-KW"/>
</dbReference>
<evidence type="ECO:0000256" key="3">
    <source>
        <dbReference type="ARBA" id="ARBA00022741"/>
    </source>
</evidence>
<dbReference type="FunFam" id="3.40.50.10810:FF:000020">
    <property type="entry name" value="DNA repair and recombination protein RAD54B"/>
    <property type="match status" value="1"/>
</dbReference>
<evidence type="ECO:0000256" key="7">
    <source>
        <dbReference type="ARBA" id="ARBA00022840"/>
    </source>
</evidence>
<dbReference type="AlphaFoldDB" id="A0A8C5K8K0"/>
<name>A0A8C5K8K0_JACJA</name>
<dbReference type="OMA" id="KCQTHEL"/>
<keyword evidence="5" id="KW-0378">Hydrolase</keyword>
<evidence type="ECO:0000313" key="17">
    <source>
        <dbReference type="Ensembl" id="ENSJJAP00000005398.1"/>
    </source>
</evidence>
<feature type="domain" description="Helicase ATP-binding" evidence="15">
    <location>
        <begin position="313"/>
        <end position="480"/>
    </location>
</feature>
<gene>
    <name evidence="17" type="primary">Rad54b</name>
</gene>
<evidence type="ECO:0000256" key="12">
    <source>
        <dbReference type="ARBA" id="ARBA00068314"/>
    </source>
</evidence>
<evidence type="ECO:0000259" key="16">
    <source>
        <dbReference type="PROSITE" id="PS51194"/>
    </source>
</evidence>
<comment type="similarity">
    <text evidence="2">Belongs to the SNF2/RAD54 helicase family.</text>
</comment>
<dbReference type="SMART" id="SM00490">
    <property type="entry name" value="HELICc"/>
    <property type="match status" value="1"/>
</dbReference>
<dbReference type="SUPFAM" id="SSF52540">
    <property type="entry name" value="P-loop containing nucleoside triphosphate hydrolases"/>
    <property type="match status" value="2"/>
</dbReference>
<accession>A0A8C5K8K0</accession>
<proteinExistence type="inferred from homology"/>
<dbReference type="InterPro" id="IPR001650">
    <property type="entry name" value="Helicase_C-like"/>
</dbReference>
<dbReference type="InterPro" id="IPR050496">
    <property type="entry name" value="SNF2_RAD54_helicase_repair"/>
</dbReference>
<feature type="domain" description="Helicase C-terminal" evidence="16">
    <location>
        <begin position="645"/>
        <end position="809"/>
    </location>
</feature>
<dbReference type="Gene3D" id="1.20.120.850">
    <property type="entry name" value="SWI2/SNF2 ATPases, N-terminal domain"/>
    <property type="match status" value="1"/>
</dbReference>
<dbReference type="CDD" id="cd18066">
    <property type="entry name" value="DEXHc_RAD54B"/>
    <property type="match status" value="1"/>
</dbReference>
<feature type="compositionally biased region" description="Basic and acidic residues" evidence="14">
    <location>
        <begin position="71"/>
        <end position="81"/>
    </location>
</feature>
<evidence type="ECO:0000256" key="4">
    <source>
        <dbReference type="ARBA" id="ARBA00022763"/>
    </source>
</evidence>
<dbReference type="Proteomes" id="UP000694385">
    <property type="component" value="Unassembled WGS sequence"/>
</dbReference>
<keyword evidence="3" id="KW-0547">Nucleotide-binding</keyword>
<dbReference type="GO" id="GO:0005524">
    <property type="term" value="F:ATP binding"/>
    <property type="evidence" value="ECO:0007669"/>
    <property type="project" value="UniProtKB-KW"/>
</dbReference>
<comment type="function">
    <text evidence="11">Involved in DNA repair and mitotic recombination. May play an active role in recombination processes in concert with other members of the RAD52 epistasis group.</text>
</comment>
<dbReference type="PANTHER" id="PTHR45629:SF7">
    <property type="entry name" value="DNA EXCISION REPAIR PROTEIN ERCC-6-RELATED"/>
    <property type="match status" value="1"/>
</dbReference>
<evidence type="ECO:0000256" key="2">
    <source>
        <dbReference type="ARBA" id="ARBA00007025"/>
    </source>
</evidence>
<keyword evidence="4" id="KW-0227">DNA damage</keyword>
<dbReference type="GeneTree" id="ENSGT00940000156966"/>
<evidence type="ECO:0000256" key="5">
    <source>
        <dbReference type="ARBA" id="ARBA00022801"/>
    </source>
</evidence>